<evidence type="ECO:0000256" key="6">
    <source>
        <dbReference type="ARBA" id="ARBA00023033"/>
    </source>
</evidence>
<keyword evidence="7" id="KW-0349">Heme</keyword>
<dbReference type="Proteomes" id="UP000230233">
    <property type="component" value="Chromosome V"/>
</dbReference>
<dbReference type="GO" id="GO:0016712">
    <property type="term" value="F:oxidoreductase activity, acting on paired donors, with incorporation or reduction of molecular oxygen, reduced flavin or flavoprotein as one donor, and incorporation of one atom of oxygen"/>
    <property type="evidence" value="ECO:0007669"/>
    <property type="project" value="TreeGrafter"/>
</dbReference>
<keyword evidence="4" id="KW-0560">Oxidoreductase</keyword>
<evidence type="ECO:0000313" key="9">
    <source>
        <dbReference type="EMBL" id="PIC22280.1"/>
    </source>
</evidence>
<keyword evidence="5 7" id="KW-0408">Iron</keyword>
<keyword evidence="8" id="KW-0812">Transmembrane</keyword>
<gene>
    <name evidence="9" type="primary">Cnig_chr_V.g16390</name>
    <name evidence="9" type="ORF">B9Z55_016390</name>
</gene>
<keyword evidence="10" id="KW-1185">Reference proteome</keyword>
<dbReference type="PANTHER" id="PTHR24300">
    <property type="entry name" value="CYTOCHROME P450 508A4-RELATED"/>
    <property type="match status" value="1"/>
</dbReference>
<comment type="similarity">
    <text evidence="2">Belongs to the cytochrome P450 family.</text>
</comment>
<reference evidence="10" key="1">
    <citation type="submission" date="2017-10" db="EMBL/GenBank/DDBJ databases">
        <title>Rapid genome shrinkage in a self-fertile nematode reveals novel sperm competition proteins.</title>
        <authorList>
            <person name="Yin D."/>
            <person name="Schwarz E.M."/>
            <person name="Thomas C.G."/>
            <person name="Felde R.L."/>
            <person name="Korf I.F."/>
            <person name="Cutter A.D."/>
            <person name="Schartner C.M."/>
            <person name="Ralston E.J."/>
            <person name="Meyer B.J."/>
            <person name="Haag E.S."/>
        </authorList>
    </citation>
    <scope>NUCLEOTIDE SEQUENCE [LARGE SCALE GENOMIC DNA]</scope>
    <source>
        <strain evidence="10">JU1422</strain>
    </source>
</reference>
<dbReference type="InterPro" id="IPR036396">
    <property type="entry name" value="Cyt_P450_sf"/>
</dbReference>
<dbReference type="EMBL" id="PDUG01000005">
    <property type="protein sequence ID" value="PIC22280.1"/>
    <property type="molecule type" value="Genomic_DNA"/>
</dbReference>
<dbReference type="PANTHER" id="PTHR24300:SF79">
    <property type="entry name" value="CYTOCHROME P450 FAMILY"/>
    <property type="match status" value="1"/>
</dbReference>
<keyword evidence="3 7" id="KW-0479">Metal-binding</keyword>
<dbReference type="SUPFAM" id="SSF48264">
    <property type="entry name" value="Cytochrome P450"/>
    <property type="match status" value="1"/>
</dbReference>
<dbReference type="PRINTS" id="PR00385">
    <property type="entry name" value="P450"/>
</dbReference>
<dbReference type="GO" id="GO:0006805">
    <property type="term" value="P:xenobiotic metabolic process"/>
    <property type="evidence" value="ECO:0007669"/>
    <property type="project" value="TreeGrafter"/>
</dbReference>
<accession>A0A2G5T4V0</accession>
<organism evidence="9 10">
    <name type="scientific">Caenorhabditis nigoni</name>
    <dbReference type="NCBI Taxonomy" id="1611254"/>
    <lineage>
        <taxon>Eukaryota</taxon>
        <taxon>Metazoa</taxon>
        <taxon>Ecdysozoa</taxon>
        <taxon>Nematoda</taxon>
        <taxon>Chromadorea</taxon>
        <taxon>Rhabditida</taxon>
        <taxon>Rhabditina</taxon>
        <taxon>Rhabditomorpha</taxon>
        <taxon>Rhabditoidea</taxon>
        <taxon>Rhabditidae</taxon>
        <taxon>Peloderinae</taxon>
        <taxon>Caenorhabditis</taxon>
    </lineage>
</organism>
<evidence type="ECO:0000313" key="10">
    <source>
        <dbReference type="Proteomes" id="UP000230233"/>
    </source>
</evidence>
<dbReference type="PRINTS" id="PR00463">
    <property type="entry name" value="EP450I"/>
</dbReference>
<dbReference type="InterPro" id="IPR050182">
    <property type="entry name" value="Cytochrome_P450_fam2"/>
</dbReference>
<dbReference type="FunFam" id="1.10.630.10:FF:000036">
    <property type="entry name" value="CYtochrome P450 family"/>
    <property type="match status" value="1"/>
</dbReference>
<dbReference type="InterPro" id="IPR002401">
    <property type="entry name" value="Cyt_P450_E_grp-I"/>
</dbReference>
<dbReference type="STRING" id="1611254.A0A2G5T4V0"/>
<dbReference type="CDD" id="cd20617">
    <property type="entry name" value="CYP1_2-like"/>
    <property type="match status" value="1"/>
</dbReference>
<keyword evidence="6" id="KW-0503">Monooxygenase</keyword>
<keyword evidence="8" id="KW-1133">Transmembrane helix</keyword>
<sequence length="494" mass="56084">MIILIFLTTIVLWIAIHHYRRVSRLPPGPFSLPILGNIPMLFYYAWKAGGVVPMMSMMKRKYGNVFTIWIGTIPHVSVTDFETCHEVFAKSGNRFSDKAFSPIFNEARNGFGMIAMNGSIWQEIRRFSLQTFRNMGIGKDLMELRIMSELDFRCKEIDEESTDGVTEVNATEFFDLIAGSIINTLLMGSRFDKGNSHQFLRLKMLIEESTKVLSPIDVMLPIWFLKIFRKRRYSLMMKAHRDVMDFLAKDAIQRVEDVLSGKVEINPENPGDYVDSFILKMLQKDSDKKAYSILSLKSVLTDLWIAGQETTTTTLVSGFCQLLNHQDVVDKLRKELLSVVGSRSLTLKDKNQTPYLNAVIAEIQRHASILNINFFKINHEVTEIGGHPVDAGALVTAQLSSLHSDETTYSNPNEFDPEKFVNDKNLSQKLIPFGIGKRACTGEALARAELYLIIGNLLLRYKFQPSGPLVSNIDDAPYSFAKKPRGYKMQLIKI</sequence>
<dbReference type="Pfam" id="PF00067">
    <property type="entry name" value="p450"/>
    <property type="match status" value="1"/>
</dbReference>
<evidence type="ECO:0000256" key="8">
    <source>
        <dbReference type="SAM" id="Phobius"/>
    </source>
</evidence>
<dbReference type="GO" id="GO:0020037">
    <property type="term" value="F:heme binding"/>
    <property type="evidence" value="ECO:0007669"/>
    <property type="project" value="InterPro"/>
</dbReference>
<evidence type="ECO:0000256" key="5">
    <source>
        <dbReference type="ARBA" id="ARBA00023004"/>
    </source>
</evidence>
<dbReference type="OrthoDB" id="2789670at2759"/>
<evidence type="ECO:0008006" key="11">
    <source>
        <dbReference type="Google" id="ProtNLM"/>
    </source>
</evidence>
<feature type="transmembrane region" description="Helical" evidence="8">
    <location>
        <begin position="34"/>
        <end position="52"/>
    </location>
</feature>
<evidence type="ECO:0000256" key="2">
    <source>
        <dbReference type="ARBA" id="ARBA00010617"/>
    </source>
</evidence>
<dbReference type="InterPro" id="IPR001128">
    <property type="entry name" value="Cyt_P450"/>
</dbReference>
<protein>
    <recommendedName>
        <fullName evidence="11">Cytochrome P450</fullName>
    </recommendedName>
</protein>
<evidence type="ECO:0000256" key="7">
    <source>
        <dbReference type="PIRSR" id="PIRSR602401-1"/>
    </source>
</evidence>
<dbReference type="GO" id="GO:0006082">
    <property type="term" value="P:organic acid metabolic process"/>
    <property type="evidence" value="ECO:0007669"/>
    <property type="project" value="TreeGrafter"/>
</dbReference>
<evidence type="ECO:0000256" key="1">
    <source>
        <dbReference type="ARBA" id="ARBA00001971"/>
    </source>
</evidence>
<keyword evidence="8" id="KW-0472">Membrane</keyword>
<comment type="caution">
    <text evidence="9">The sequence shown here is derived from an EMBL/GenBank/DDBJ whole genome shotgun (WGS) entry which is preliminary data.</text>
</comment>
<evidence type="ECO:0000256" key="3">
    <source>
        <dbReference type="ARBA" id="ARBA00022723"/>
    </source>
</evidence>
<evidence type="ECO:0000256" key="4">
    <source>
        <dbReference type="ARBA" id="ARBA00023002"/>
    </source>
</evidence>
<proteinExistence type="inferred from homology"/>
<name>A0A2G5T4V0_9PELO</name>
<dbReference type="GO" id="GO:0005737">
    <property type="term" value="C:cytoplasm"/>
    <property type="evidence" value="ECO:0007669"/>
    <property type="project" value="TreeGrafter"/>
</dbReference>
<dbReference type="AlphaFoldDB" id="A0A2G5T4V0"/>
<feature type="binding site" description="axial binding residue" evidence="7">
    <location>
        <position position="440"/>
    </location>
    <ligand>
        <name>heme</name>
        <dbReference type="ChEBI" id="CHEBI:30413"/>
    </ligand>
    <ligandPart>
        <name>Fe</name>
        <dbReference type="ChEBI" id="CHEBI:18248"/>
    </ligandPart>
</feature>
<dbReference type="GO" id="GO:0005506">
    <property type="term" value="F:iron ion binding"/>
    <property type="evidence" value="ECO:0007669"/>
    <property type="project" value="InterPro"/>
</dbReference>
<dbReference type="Gene3D" id="1.10.630.10">
    <property type="entry name" value="Cytochrome P450"/>
    <property type="match status" value="1"/>
</dbReference>
<comment type="cofactor">
    <cofactor evidence="1 7">
        <name>heme</name>
        <dbReference type="ChEBI" id="CHEBI:30413"/>
    </cofactor>
</comment>